<keyword evidence="8" id="KW-1185">Reference proteome</keyword>
<dbReference type="PROSITE" id="PS50926">
    <property type="entry name" value="TRAM"/>
    <property type="match status" value="1"/>
</dbReference>
<evidence type="ECO:0000256" key="2">
    <source>
        <dbReference type="ARBA" id="ARBA00022679"/>
    </source>
</evidence>
<dbReference type="PANTHER" id="PTHR11061:SF30">
    <property type="entry name" value="TRNA (URACIL(54)-C(5))-METHYLTRANSFERASE"/>
    <property type="match status" value="1"/>
</dbReference>
<dbReference type="GO" id="GO:0070475">
    <property type="term" value="P:rRNA base methylation"/>
    <property type="evidence" value="ECO:0007669"/>
    <property type="project" value="TreeGrafter"/>
</dbReference>
<dbReference type="OrthoDB" id="9804590at2"/>
<dbReference type="PROSITE" id="PS01230">
    <property type="entry name" value="TRMA_1"/>
    <property type="match status" value="1"/>
</dbReference>
<dbReference type="InterPro" id="IPR030390">
    <property type="entry name" value="MeTrfase_TrmA_AS"/>
</dbReference>
<dbReference type="RefSeq" id="WP_038264059.1">
    <property type="nucleotide sequence ID" value="NZ_FSRH01000006.1"/>
</dbReference>
<keyword evidence="3 4" id="KW-0949">S-adenosyl-L-methionine</keyword>
<dbReference type="Gene3D" id="2.40.50.1070">
    <property type="match status" value="1"/>
</dbReference>
<evidence type="ECO:0000313" key="7">
    <source>
        <dbReference type="EMBL" id="KDR95655.1"/>
    </source>
</evidence>
<keyword evidence="2 4" id="KW-0808">Transferase</keyword>
<dbReference type="NCBIfam" id="TIGR00479">
    <property type="entry name" value="rumA"/>
    <property type="match status" value="1"/>
</dbReference>
<evidence type="ECO:0000256" key="4">
    <source>
        <dbReference type="PROSITE-ProRule" id="PRU01024"/>
    </source>
</evidence>
<dbReference type="InterPro" id="IPR002792">
    <property type="entry name" value="TRAM_dom"/>
</dbReference>
<evidence type="ECO:0000256" key="3">
    <source>
        <dbReference type="ARBA" id="ARBA00022691"/>
    </source>
</evidence>
<dbReference type="PANTHER" id="PTHR11061">
    <property type="entry name" value="RNA M5U METHYLTRANSFERASE"/>
    <property type="match status" value="1"/>
</dbReference>
<feature type="active site" description="Nucleophile" evidence="4">
    <location>
        <position position="408"/>
    </location>
</feature>
<feature type="domain" description="TRAM" evidence="6">
    <location>
        <begin position="1"/>
        <end position="58"/>
    </location>
</feature>
<dbReference type="eggNOG" id="COG2265">
    <property type="taxonomic scope" value="Bacteria"/>
</dbReference>
<dbReference type="STRING" id="1121324.CLIT_10c03820"/>
<dbReference type="InterPro" id="IPR029063">
    <property type="entry name" value="SAM-dependent_MTases_sf"/>
</dbReference>
<name>A0A069RHP8_PEPLI</name>
<dbReference type="InterPro" id="IPR012340">
    <property type="entry name" value="NA-bd_OB-fold"/>
</dbReference>
<protein>
    <submittedName>
        <fullName evidence="7">23S rRNA (Uracil-5-)-methyltransferase RumA</fullName>
        <ecNumber evidence="7">2.1.1.-</ecNumber>
    </submittedName>
</protein>
<dbReference type="CDD" id="cd02440">
    <property type="entry name" value="AdoMet_MTases"/>
    <property type="match status" value="1"/>
</dbReference>
<dbReference type="EC" id="2.1.1.-" evidence="7"/>
<comment type="caution">
    <text evidence="7">The sequence shown here is derived from an EMBL/GenBank/DDBJ whole genome shotgun (WGS) entry which is preliminary data.</text>
</comment>
<dbReference type="SUPFAM" id="SSF53335">
    <property type="entry name" value="S-adenosyl-L-methionine-dependent methyltransferases"/>
    <property type="match status" value="1"/>
</dbReference>
<proteinExistence type="inferred from homology"/>
<feature type="binding site" evidence="4">
    <location>
        <position position="286"/>
    </location>
    <ligand>
        <name>S-adenosyl-L-methionine</name>
        <dbReference type="ChEBI" id="CHEBI:59789"/>
    </ligand>
</feature>
<dbReference type="GO" id="GO:0070041">
    <property type="term" value="F:rRNA (uridine-C5-)-methyltransferase activity"/>
    <property type="evidence" value="ECO:0007669"/>
    <property type="project" value="TreeGrafter"/>
</dbReference>
<dbReference type="Proteomes" id="UP000027946">
    <property type="component" value="Unassembled WGS sequence"/>
</dbReference>
<dbReference type="EMBL" id="JJMM01000010">
    <property type="protein sequence ID" value="KDR95655.1"/>
    <property type="molecule type" value="Genomic_DNA"/>
</dbReference>
<comment type="similarity">
    <text evidence="4">Belongs to the class I-like SAM-binding methyltransferase superfamily. RNA M5U methyltransferase family.</text>
</comment>
<dbReference type="InterPro" id="IPR010280">
    <property type="entry name" value="U5_MeTrfase_fam"/>
</dbReference>
<gene>
    <name evidence="7" type="primary">rumA</name>
    <name evidence="7" type="ORF">CLIT_10c03820</name>
</gene>
<dbReference type="Gene3D" id="3.40.50.150">
    <property type="entry name" value="Vaccinia Virus protein VP39"/>
    <property type="match status" value="1"/>
</dbReference>
<dbReference type="AlphaFoldDB" id="A0A069RHP8"/>
<feature type="binding site" evidence="4">
    <location>
        <position position="381"/>
    </location>
    <ligand>
        <name>S-adenosyl-L-methionine</name>
        <dbReference type="ChEBI" id="CHEBI:59789"/>
    </ligand>
</feature>
<evidence type="ECO:0000259" key="6">
    <source>
        <dbReference type="PROSITE" id="PS50926"/>
    </source>
</evidence>
<evidence type="ECO:0000256" key="5">
    <source>
        <dbReference type="PROSITE-ProRule" id="PRU10015"/>
    </source>
</evidence>
<dbReference type="Gene3D" id="2.40.50.140">
    <property type="entry name" value="Nucleic acid-binding proteins"/>
    <property type="match status" value="1"/>
</dbReference>
<accession>A0A069RHP8</accession>
<sequence>MRKKEVLEIKIEGMEFGGKSYSFVEDKKVEMKGGITGQSVKARVKKSRKNKAQANIIEVVEKSPIETAQVCPHFGMCGGCMYLSVPYKEQLKLKEDMVYELFEKAGLKGFEKLPIKGSPVEYGYRNKMEYTFGDCEKDGPTMLGMHKKGRSFDIVTVDHCKIVHDDFNKILSLTLEYFKGKGIPHYNKKNHEGYLRHFVVRRGVHTGELMVNLVTSSQMDIDLANYKEMLLSLELESEIVSILHTLNDNLADAVKCDELRVLHGRDHIFEEVLGLRFKISPFSFFQTNTKGAEELYSVTREFAGESDGKTIFDLYSGTGTIGQILSRNAKKIIGIELIEEAVDAANENTGLNGIENCTFIAGDVSQKVSEIEEKPDTIVIDPPRSGVMPKAVSDIISFGAKELVYVSCNPKSLVENLQDFREAGYVIEKVMPVDMFPHTPHCETVVSLKRKLEK</sequence>
<organism evidence="7 8">
    <name type="scientific">Peptoclostridium litorale DSM 5388</name>
    <dbReference type="NCBI Taxonomy" id="1121324"/>
    <lineage>
        <taxon>Bacteria</taxon>
        <taxon>Bacillati</taxon>
        <taxon>Bacillota</taxon>
        <taxon>Clostridia</taxon>
        <taxon>Peptostreptococcales</taxon>
        <taxon>Peptoclostridiaceae</taxon>
        <taxon>Peptoclostridium</taxon>
    </lineage>
</organism>
<dbReference type="Pfam" id="PF05958">
    <property type="entry name" value="tRNA_U5-meth_tr"/>
    <property type="match status" value="1"/>
</dbReference>
<reference evidence="7 8" key="1">
    <citation type="submission" date="2014-03" db="EMBL/GenBank/DDBJ databases">
        <title>Genome sequence of Clostridium litorale W6, DSM 5388.</title>
        <authorList>
            <person name="Poehlein A."/>
            <person name="Jagirdar A."/>
            <person name="Khonsari B."/>
            <person name="Chibani C.M."/>
            <person name="Gutierrez Gutierrez D.A."/>
            <person name="Davydova E."/>
            <person name="Alghaithi H.S."/>
            <person name="Nair K.P."/>
            <person name="Dhamotharan K."/>
            <person name="Chandran L."/>
            <person name="G W."/>
            <person name="Daniel R."/>
        </authorList>
    </citation>
    <scope>NUCLEOTIDE SEQUENCE [LARGE SCALE GENOMIC DNA]</scope>
    <source>
        <strain evidence="7 8">W6</strain>
    </source>
</reference>
<dbReference type="FunFam" id="3.40.50.150:FF:000009">
    <property type="entry name" value="23S rRNA (Uracil(1939)-C(5))-methyltransferase RlmD"/>
    <property type="match status" value="1"/>
</dbReference>
<evidence type="ECO:0000313" key="8">
    <source>
        <dbReference type="Proteomes" id="UP000027946"/>
    </source>
</evidence>
<dbReference type="SUPFAM" id="SSF50249">
    <property type="entry name" value="Nucleic acid-binding proteins"/>
    <property type="match status" value="1"/>
</dbReference>
<dbReference type="PROSITE" id="PS51687">
    <property type="entry name" value="SAM_MT_RNA_M5U"/>
    <property type="match status" value="1"/>
</dbReference>
<feature type="active site" evidence="5">
    <location>
        <position position="408"/>
    </location>
</feature>
<feature type="binding site" evidence="4">
    <location>
        <position position="336"/>
    </location>
    <ligand>
        <name>S-adenosyl-L-methionine</name>
        <dbReference type="ChEBI" id="CHEBI:59789"/>
    </ligand>
</feature>
<keyword evidence="1 4" id="KW-0489">Methyltransferase</keyword>
<feature type="binding site" evidence="4">
    <location>
        <position position="315"/>
    </location>
    <ligand>
        <name>S-adenosyl-L-methionine</name>
        <dbReference type="ChEBI" id="CHEBI:59789"/>
    </ligand>
</feature>
<evidence type="ECO:0000256" key="1">
    <source>
        <dbReference type="ARBA" id="ARBA00022603"/>
    </source>
</evidence>